<feature type="transmembrane region" description="Helical" evidence="1">
    <location>
        <begin position="15"/>
        <end position="32"/>
    </location>
</feature>
<keyword evidence="1" id="KW-0812">Transmembrane</keyword>
<dbReference type="AlphaFoldDB" id="A0A6L6U4P8"/>
<evidence type="ECO:0000313" key="3">
    <source>
        <dbReference type="Proteomes" id="UP000478208"/>
    </source>
</evidence>
<accession>A0A6L6U4P8</accession>
<protein>
    <submittedName>
        <fullName evidence="2">Uncharacterized protein</fullName>
    </submittedName>
</protein>
<reference evidence="2 3" key="1">
    <citation type="submission" date="2019-12" db="EMBL/GenBank/DDBJ databases">
        <authorList>
            <person name="Li J."/>
        </authorList>
    </citation>
    <scope>NUCLEOTIDE SEQUENCE [LARGE SCALE GENOMIC DNA]</scope>
    <source>
        <strain evidence="2 3">HL2-2</strain>
    </source>
</reference>
<feature type="transmembrane region" description="Helical" evidence="1">
    <location>
        <begin position="84"/>
        <end position="102"/>
    </location>
</feature>
<dbReference type="EMBL" id="WOWS01000001">
    <property type="protein sequence ID" value="MUU76819.1"/>
    <property type="molecule type" value="Genomic_DNA"/>
</dbReference>
<name>A0A6L6U4P8_9FLAO</name>
<keyword evidence="1" id="KW-1133">Transmembrane helix</keyword>
<keyword evidence="3" id="KW-1185">Reference proteome</keyword>
<dbReference type="Proteomes" id="UP000478208">
    <property type="component" value="Unassembled WGS sequence"/>
</dbReference>
<keyword evidence="1" id="KW-0472">Membrane</keyword>
<gene>
    <name evidence="2" type="ORF">GN138_00035</name>
</gene>
<proteinExistence type="predicted"/>
<dbReference type="RefSeq" id="WP_157361275.1">
    <property type="nucleotide sequence ID" value="NZ_WOWS01000001.1"/>
</dbReference>
<sequence>MNNSTEILFSIGQSMYGFTMLIILTATIILFIKKRTPATWMILIGYLLVCISYLTSLIIITIAGRSSMDTMLQIQGISSIVKSLSYLIFAIGLIMLAITEFSKKEFRP</sequence>
<feature type="transmembrane region" description="Helical" evidence="1">
    <location>
        <begin position="44"/>
        <end position="64"/>
    </location>
</feature>
<evidence type="ECO:0000313" key="2">
    <source>
        <dbReference type="EMBL" id="MUU76819.1"/>
    </source>
</evidence>
<comment type="caution">
    <text evidence="2">The sequence shown here is derived from an EMBL/GenBank/DDBJ whole genome shotgun (WGS) entry which is preliminary data.</text>
</comment>
<organism evidence="2 3">
    <name type="scientific">Winogradskyella endarachnes</name>
    <dbReference type="NCBI Taxonomy" id="2681965"/>
    <lineage>
        <taxon>Bacteria</taxon>
        <taxon>Pseudomonadati</taxon>
        <taxon>Bacteroidota</taxon>
        <taxon>Flavobacteriia</taxon>
        <taxon>Flavobacteriales</taxon>
        <taxon>Flavobacteriaceae</taxon>
        <taxon>Winogradskyella</taxon>
    </lineage>
</organism>
<evidence type="ECO:0000256" key="1">
    <source>
        <dbReference type="SAM" id="Phobius"/>
    </source>
</evidence>